<organism evidence="2 3">
    <name type="scientific">Chauna torquata</name>
    <name type="common">Southern screamer</name>
    <dbReference type="NCBI Taxonomy" id="30388"/>
    <lineage>
        <taxon>Eukaryota</taxon>
        <taxon>Metazoa</taxon>
        <taxon>Chordata</taxon>
        <taxon>Craniata</taxon>
        <taxon>Vertebrata</taxon>
        <taxon>Euteleostomi</taxon>
        <taxon>Archelosauria</taxon>
        <taxon>Archosauria</taxon>
        <taxon>Dinosauria</taxon>
        <taxon>Saurischia</taxon>
        <taxon>Theropoda</taxon>
        <taxon>Coelurosauria</taxon>
        <taxon>Aves</taxon>
        <taxon>Neognathae</taxon>
        <taxon>Galloanserae</taxon>
        <taxon>Anseriformes</taxon>
        <taxon>Anhimidae</taxon>
        <taxon>Chauna</taxon>
    </lineage>
</organism>
<feature type="domain" description="Ig-like" evidence="1">
    <location>
        <begin position="23"/>
        <end position="124"/>
    </location>
</feature>
<protein>
    <submittedName>
        <fullName evidence="2">KV6A7 protein</fullName>
    </submittedName>
</protein>
<evidence type="ECO:0000313" key="2">
    <source>
        <dbReference type="EMBL" id="NXK52650.1"/>
    </source>
</evidence>
<feature type="non-terminal residue" evidence="2">
    <location>
        <position position="199"/>
    </location>
</feature>
<dbReference type="EMBL" id="VXAL01013329">
    <property type="protein sequence ID" value="NXK52650.1"/>
    <property type="molecule type" value="Genomic_DNA"/>
</dbReference>
<dbReference type="SMART" id="SM00409">
    <property type="entry name" value="IG"/>
    <property type="match status" value="1"/>
</dbReference>
<dbReference type="SMART" id="SM00408">
    <property type="entry name" value="IGc2"/>
    <property type="match status" value="1"/>
</dbReference>
<dbReference type="Proteomes" id="UP000537522">
    <property type="component" value="Unassembled WGS sequence"/>
</dbReference>
<dbReference type="InterPro" id="IPR036179">
    <property type="entry name" value="Ig-like_dom_sf"/>
</dbReference>
<dbReference type="InterPro" id="IPR003599">
    <property type="entry name" value="Ig_sub"/>
</dbReference>
<dbReference type="Gene3D" id="2.60.40.10">
    <property type="entry name" value="Immunoglobulins"/>
    <property type="match status" value="1"/>
</dbReference>
<dbReference type="SMART" id="SM00406">
    <property type="entry name" value="IGv"/>
    <property type="match status" value="1"/>
</dbReference>
<dbReference type="CDD" id="cd00099">
    <property type="entry name" value="IgV"/>
    <property type="match status" value="1"/>
</dbReference>
<accession>A0A7L0K8C6</accession>
<name>A0A7L0K8C6_CHATO</name>
<dbReference type="InterPro" id="IPR003598">
    <property type="entry name" value="Ig_sub2"/>
</dbReference>
<evidence type="ECO:0000313" key="3">
    <source>
        <dbReference type="Proteomes" id="UP000537522"/>
    </source>
</evidence>
<keyword evidence="3" id="KW-1185">Reference proteome</keyword>
<reference evidence="2 3" key="1">
    <citation type="submission" date="2019-09" db="EMBL/GenBank/DDBJ databases">
        <title>Bird 10,000 Genomes (B10K) Project - Family phase.</title>
        <authorList>
            <person name="Zhang G."/>
        </authorList>
    </citation>
    <scope>NUCLEOTIDE SEQUENCE [LARGE SCALE GENOMIC DNA]</scope>
    <source>
        <strain evidence="2">B10K-DU-011-36</strain>
        <tissue evidence="2">Muscle</tissue>
    </source>
</reference>
<dbReference type="AlphaFoldDB" id="A0A7L0K8C6"/>
<sequence>PCSAGCCVQTLSSRAGAAFAEEPWVQQSPAQRWLLPGQTAELSCDGVDSRYGVNWYREKPDGSLRWIYQSSAQSPARGKYSSTMTAQVFSLKISAVQREDSGIYYCSSTDLYSRFGNRTRLVVTDATEPKLSILVPVDVEERGQPPDSIPLLCHLYDLPEGWDTVRWHHGGDTPVAAAAVDRHSVLSAWSLTWVSAERW</sequence>
<feature type="non-terminal residue" evidence="2">
    <location>
        <position position="1"/>
    </location>
</feature>
<evidence type="ECO:0000259" key="1">
    <source>
        <dbReference type="PROSITE" id="PS50835"/>
    </source>
</evidence>
<dbReference type="InterPro" id="IPR007110">
    <property type="entry name" value="Ig-like_dom"/>
</dbReference>
<dbReference type="InterPro" id="IPR013783">
    <property type="entry name" value="Ig-like_fold"/>
</dbReference>
<dbReference type="InterPro" id="IPR013106">
    <property type="entry name" value="Ig_V-set"/>
</dbReference>
<dbReference type="PROSITE" id="PS50835">
    <property type="entry name" value="IG_LIKE"/>
    <property type="match status" value="1"/>
</dbReference>
<comment type="caution">
    <text evidence="2">The sequence shown here is derived from an EMBL/GenBank/DDBJ whole genome shotgun (WGS) entry which is preliminary data.</text>
</comment>
<dbReference type="Pfam" id="PF07686">
    <property type="entry name" value="V-set"/>
    <property type="match status" value="1"/>
</dbReference>
<dbReference type="SUPFAM" id="SSF48726">
    <property type="entry name" value="Immunoglobulin"/>
    <property type="match status" value="1"/>
</dbReference>
<gene>
    <name evidence="2" type="primary">Kv6a7</name>
    <name evidence="2" type="ORF">CHATOR_R15024</name>
</gene>
<dbReference type="InterPro" id="IPR050150">
    <property type="entry name" value="IgV_Light_Chain"/>
</dbReference>
<proteinExistence type="predicted"/>
<dbReference type="PANTHER" id="PTHR23267">
    <property type="entry name" value="IMMUNOGLOBULIN LIGHT CHAIN"/>
    <property type="match status" value="1"/>
</dbReference>